<reference evidence="7" key="2">
    <citation type="submission" date="2023-01" db="EMBL/GenBank/DDBJ databases">
        <authorList>
            <person name="Sun Q."/>
            <person name="Evtushenko L."/>
        </authorList>
    </citation>
    <scope>NUCLEOTIDE SEQUENCE</scope>
    <source>
        <strain evidence="7">VKM B-2484</strain>
    </source>
</reference>
<dbReference type="Pfam" id="PF00392">
    <property type="entry name" value="GntR"/>
    <property type="match status" value="1"/>
</dbReference>
<evidence type="ECO:0000256" key="2">
    <source>
        <dbReference type="ARBA" id="ARBA00022898"/>
    </source>
</evidence>
<dbReference type="InterPro" id="IPR004839">
    <property type="entry name" value="Aminotransferase_I/II_large"/>
</dbReference>
<organism evidence="7 8">
    <name type="scientific">Ancylobacter dichloromethanicus</name>
    <dbReference type="NCBI Taxonomy" id="518825"/>
    <lineage>
        <taxon>Bacteria</taxon>
        <taxon>Pseudomonadati</taxon>
        <taxon>Pseudomonadota</taxon>
        <taxon>Alphaproteobacteria</taxon>
        <taxon>Hyphomicrobiales</taxon>
        <taxon>Xanthobacteraceae</taxon>
        <taxon>Ancylobacter</taxon>
    </lineage>
</organism>
<dbReference type="EMBL" id="BSFJ01000020">
    <property type="protein sequence ID" value="GLK72945.1"/>
    <property type="molecule type" value="Genomic_DNA"/>
</dbReference>
<gene>
    <name evidence="7" type="ORF">GCM10017643_30610</name>
</gene>
<dbReference type="Gene3D" id="3.40.640.10">
    <property type="entry name" value="Type I PLP-dependent aspartate aminotransferase-like (Major domain)"/>
    <property type="match status" value="1"/>
</dbReference>
<reference evidence="7" key="1">
    <citation type="journal article" date="2014" name="Int. J. Syst. Evol. Microbiol.">
        <title>Complete genome sequence of Corynebacterium casei LMG S-19264T (=DSM 44701T), isolated from a smear-ripened cheese.</title>
        <authorList>
            <consortium name="US DOE Joint Genome Institute (JGI-PGF)"/>
            <person name="Walter F."/>
            <person name="Albersmeier A."/>
            <person name="Kalinowski J."/>
            <person name="Ruckert C."/>
        </authorList>
    </citation>
    <scope>NUCLEOTIDE SEQUENCE</scope>
    <source>
        <strain evidence="7">VKM B-2484</strain>
    </source>
</reference>
<dbReference type="SMART" id="SM00345">
    <property type="entry name" value="HTH_GNTR"/>
    <property type="match status" value="1"/>
</dbReference>
<dbReference type="PRINTS" id="PR00035">
    <property type="entry name" value="HTHGNTR"/>
</dbReference>
<evidence type="ECO:0000313" key="7">
    <source>
        <dbReference type="EMBL" id="GLK72945.1"/>
    </source>
</evidence>
<evidence type="ECO:0000256" key="5">
    <source>
        <dbReference type="ARBA" id="ARBA00023163"/>
    </source>
</evidence>
<dbReference type="GO" id="GO:0003700">
    <property type="term" value="F:DNA-binding transcription factor activity"/>
    <property type="evidence" value="ECO:0007669"/>
    <property type="project" value="InterPro"/>
</dbReference>
<dbReference type="PROSITE" id="PS50949">
    <property type="entry name" value="HTH_GNTR"/>
    <property type="match status" value="1"/>
</dbReference>
<keyword evidence="4" id="KW-0238">DNA-binding</keyword>
<protein>
    <submittedName>
        <fullName evidence="7">Transcriptional regulator</fullName>
    </submittedName>
</protein>
<dbReference type="SUPFAM" id="SSF53383">
    <property type="entry name" value="PLP-dependent transferases"/>
    <property type="match status" value="1"/>
</dbReference>
<dbReference type="CDD" id="cd00609">
    <property type="entry name" value="AAT_like"/>
    <property type="match status" value="1"/>
</dbReference>
<feature type="domain" description="HTH gntR-type" evidence="6">
    <location>
        <begin position="15"/>
        <end position="83"/>
    </location>
</feature>
<dbReference type="InterPro" id="IPR051446">
    <property type="entry name" value="HTH_trans_reg/aminotransferase"/>
</dbReference>
<accession>A0A9W6J8Q0</accession>
<sequence>MLDALGLNLERRPDSPLYRQIYQGLAAEIVSGAIKPGQRLPSTRDLAQSLGVSRNTIMLAFEQLAAEGYLEGLSGSGTYVSRQPPAEVVEPAAPRINPAIRAAGSLDRSAELGVAIEDPEPEGARPDFGGALAHAPQTLRHMRRPVPFRSNFPALDAFPVQLWAKLAADLYRKLDADTANHLMGEGDPQGYAPLREAIARHVSSGRGIDCSADNVIVFAGAQQAIDLACRLLLMPEDEVICEDPGYDGIYASTIATGATPVPVAVDGDGLDVERALARAPHARMAYVSPSKQFPLGMSLSLERRHALVDWAQRTGSWIIEDDYDSEFRYAGRPLPALYALDRGRHVLYLGTFSKTLFPALRLGFAIVPAPLVEAFVSARTVVGRYSPILEQVLVARFMQEGHFASHVRKMRKLYAQRQAHLLARVGGRLGDFMTAQPTDTGMEIVARLAPGLSARALAKAAARAGLEIMPLSALARHPDTDVDDYITLGFSPFAPRQIDEGVERLRKVLVDMRGGAAPATAA</sequence>
<dbReference type="Gene3D" id="1.10.10.10">
    <property type="entry name" value="Winged helix-like DNA-binding domain superfamily/Winged helix DNA-binding domain"/>
    <property type="match status" value="1"/>
</dbReference>
<evidence type="ECO:0000256" key="1">
    <source>
        <dbReference type="ARBA" id="ARBA00005384"/>
    </source>
</evidence>
<keyword evidence="2" id="KW-0663">Pyridoxal phosphate</keyword>
<proteinExistence type="inferred from homology"/>
<dbReference type="SUPFAM" id="SSF46785">
    <property type="entry name" value="Winged helix' DNA-binding domain"/>
    <property type="match status" value="1"/>
</dbReference>
<dbReference type="PANTHER" id="PTHR46577">
    <property type="entry name" value="HTH-TYPE TRANSCRIPTIONAL REGULATORY PROTEIN GABR"/>
    <property type="match status" value="1"/>
</dbReference>
<dbReference type="InterPro" id="IPR015421">
    <property type="entry name" value="PyrdxlP-dep_Trfase_major"/>
</dbReference>
<dbReference type="AlphaFoldDB" id="A0A9W6J8Q0"/>
<evidence type="ECO:0000256" key="3">
    <source>
        <dbReference type="ARBA" id="ARBA00023015"/>
    </source>
</evidence>
<dbReference type="PANTHER" id="PTHR46577:SF1">
    <property type="entry name" value="HTH-TYPE TRANSCRIPTIONAL REGULATORY PROTEIN GABR"/>
    <property type="match status" value="1"/>
</dbReference>
<dbReference type="InterPro" id="IPR000524">
    <property type="entry name" value="Tscrpt_reg_HTH_GntR"/>
</dbReference>
<dbReference type="Proteomes" id="UP001143370">
    <property type="component" value="Unassembled WGS sequence"/>
</dbReference>
<dbReference type="CDD" id="cd07377">
    <property type="entry name" value="WHTH_GntR"/>
    <property type="match status" value="1"/>
</dbReference>
<dbReference type="InterPro" id="IPR036388">
    <property type="entry name" value="WH-like_DNA-bd_sf"/>
</dbReference>
<evidence type="ECO:0000313" key="8">
    <source>
        <dbReference type="Proteomes" id="UP001143370"/>
    </source>
</evidence>
<dbReference type="GO" id="GO:0030170">
    <property type="term" value="F:pyridoxal phosphate binding"/>
    <property type="evidence" value="ECO:0007669"/>
    <property type="project" value="InterPro"/>
</dbReference>
<dbReference type="GO" id="GO:0003677">
    <property type="term" value="F:DNA binding"/>
    <property type="evidence" value="ECO:0007669"/>
    <property type="project" value="UniProtKB-KW"/>
</dbReference>
<evidence type="ECO:0000259" key="6">
    <source>
        <dbReference type="PROSITE" id="PS50949"/>
    </source>
</evidence>
<keyword evidence="3" id="KW-0805">Transcription regulation</keyword>
<dbReference type="Pfam" id="PF00155">
    <property type="entry name" value="Aminotran_1_2"/>
    <property type="match status" value="1"/>
</dbReference>
<evidence type="ECO:0000256" key="4">
    <source>
        <dbReference type="ARBA" id="ARBA00023125"/>
    </source>
</evidence>
<comment type="caution">
    <text evidence="7">The sequence shown here is derived from an EMBL/GenBank/DDBJ whole genome shotgun (WGS) entry which is preliminary data.</text>
</comment>
<comment type="similarity">
    <text evidence="1">In the C-terminal section; belongs to the class-I pyridoxal-phosphate-dependent aminotransferase family.</text>
</comment>
<keyword evidence="8" id="KW-1185">Reference proteome</keyword>
<name>A0A9W6J8Q0_9HYPH</name>
<keyword evidence="5" id="KW-0804">Transcription</keyword>
<dbReference type="InterPro" id="IPR015424">
    <property type="entry name" value="PyrdxlP-dep_Trfase"/>
</dbReference>
<dbReference type="InterPro" id="IPR036390">
    <property type="entry name" value="WH_DNA-bd_sf"/>
</dbReference>